<evidence type="ECO:0008006" key="7">
    <source>
        <dbReference type="Google" id="ProtNLM"/>
    </source>
</evidence>
<dbReference type="GO" id="GO:0098542">
    <property type="term" value="P:defense response to other organism"/>
    <property type="evidence" value="ECO:0007669"/>
    <property type="project" value="TreeGrafter"/>
</dbReference>
<dbReference type="OrthoDB" id="598235at2759"/>
<name>A0A5J9USJ7_9POAL</name>
<evidence type="ECO:0000259" key="3">
    <source>
        <dbReference type="Pfam" id="PF23559"/>
    </source>
</evidence>
<evidence type="ECO:0000313" key="5">
    <source>
        <dbReference type="EMBL" id="TVU26261.1"/>
    </source>
</evidence>
<dbReference type="PANTHER" id="PTHR23155:SF931">
    <property type="entry name" value="OS01G0547000 PROTEIN"/>
    <property type="match status" value="1"/>
</dbReference>
<dbReference type="InterPro" id="IPR044974">
    <property type="entry name" value="Disease_R_plants"/>
</dbReference>
<gene>
    <name evidence="5" type="ORF">EJB05_28798</name>
</gene>
<sequence>MKRRRLIRHWISSGLIKDRENKTLEEVAEGYLNELVNRSLLQVVNKNEFGRVKSCRMHDVIRHVALDKAEKDCFGHVDIDLLRPIIASSSLLSTLDLQGTQIKMLPIEVFSLFNLRFLGIRETPIEILPEGIGRLQNLEVLDAFGTALVSLPKGVSKLKKLRCLYACTLLAEGTLKLYRGIKVPRGIGNLTGLHALQDVKASLDTLCDVAALTELRTFAVSDVKSEHSANLCHAIVNMSHLVHLSISASNENEAYDGKKLYFSAQSFPRLRRLIVGEALQLNQVEIAEGALESLAVLWFPYCPQLKSLPDGIEYLTSLEELLFQDTAEELIENLRQEHDRNHCNKESTKISHIRKKYRDAAYFHCKMPTGLTLGQTAAENRFDTKGAVSGEVFCSRQQRLASGERLVSHCLGAVVLLVQVSVLFSLVSWSGLASFTIEGISQACN</sequence>
<keyword evidence="2" id="KW-0611">Plant defense</keyword>
<comment type="caution">
    <text evidence="5">The sequence shown here is derived from an EMBL/GenBank/DDBJ whole genome shotgun (WGS) entry which is preliminary data.</text>
</comment>
<evidence type="ECO:0000313" key="6">
    <source>
        <dbReference type="Proteomes" id="UP000324897"/>
    </source>
</evidence>
<reference evidence="5 6" key="1">
    <citation type="journal article" date="2019" name="Sci. Rep.">
        <title>A high-quality genome of Eragrostis curvula grass provides insights into Poaceae evolution and supports new strategies to enhance forage quality.</title>
        <authorList>
            <person name="Carballo J."/>
            <person name="Santos B.A.C.M."/>
            <person name="Zappacosta D."/>
            <person name="Garbus I."/>
            <person name="Selva J.P."/>
            <person name="Gallo C.A."/>
            <person name="Diaz A."/>
            <person name="Albertini E."/>
            <person name="Caccamo M."/>
            <person name="Echenique V."/>
        </authorList>
    </citation>
    <scope>NUCLEOTIDE SEQUENCE [LARGE SCALE GENOMIC DNA]</scope>
    <source>
        <strain evidence="6">cv. Victoria</strain>
        <tissue evidence="5">Leaf</tissue>
    </source>
</reference>
<organism evidence="5 6">
    <name type="scientific">Eragrostis curvula</name>
    <name type="common">weeping love grass</name>
    <dbReference type="NCBI Taxonomy" id="38414"/>
    <lineage>
        <taxon>Eukaryota</taxon>
        <taxon>Viridiplantae</taxon>
        <taxon>Streptophyta</taxon>
        <taxon>Embryophyta</taxon>
        <taxon>Tracheophyta</taxon>
        <taxon>Spermatophyta</taxon>
        <taxon>Magnoliopsida</taxon>
        <taxon>Liliopsida</taxon>
        <taxon>Poales</taxon>
        <taxon>Poaceae</taxon>
        <taxon>PACMAD clade</taxon>
        <taxon>Chloridoideae</taxon>
        <taxon>Eragrostideae</taxon>
        <taxon>Eragrostidinae</taxon>
        <taxon>Eragrostis</taxon>
    </lineage>
</organism>
<evidence type="ECO:0000259" key="4">
    <source>
        <dbReference type="Pfam" id="PF23598"/>
    </source>
</evidence>
<proteinExistence type="predicted"/>
<dbReference type="InterPro" id="IPR055414">
    <property type="entry name" value="LRR_R13L4/SHOC2-like"/>
</dbReference>
<dbReference type="EMBL" id="RWGY01000013">
    <property type="protein sequence ID" value="TVU26261.1"/>
    <property type="molecule type" value="Genomic_DNA"/>
</dbReference>
<dbReference type="Gene3D" id="3.80.10.10">
    <property type="entry name" value="Ribonuclease Inhibitor"/>
    <property type="match status" value="1"/>
</dbReference>
<keyword evidence="6" id="KW-1185">Reference proteome</keyword>
<dbReference type="Pfam" id="PF23598">
    <property type="entry name" value="LRR_14"/>
    <property type="match status" value="1"/>
</dbReference>
<dbReference type="InterPro" id="IPR058922">
    <property type="entry name" value="WHD_DRP"/>
</dbReference>
<evidence type="ECO:0000256" key="2">
    <source>
        <dbReference type="ARBA" id="ARBA00022821"/>
    </source>
</evidence>
<keyword evidence="1" id="KW-0677">Repeat</keyword>
<dbReference type="Proteomes" id="UP000324897">
    <property type="component" value="Chromosome 2"/>
</dbReference>
<feature type="non-terminal residue" evidence="5">
    <location>
        <position position="1"/>
    </location>
</feature>
<evidence type="ECO:0000256" key="1">
    <source>
        <dbReference type="ARBA" id="ARBA00022737"/>
    </source>
</evidence>
<accession>A0A5J9USJ7</accession>
<dbReference type="Pfam" id="PF23559">
    <property type="entry name" value="WHD_DRP"/>
    <property type="match status" value="1"/>
</dbReference>
<dbReference type="InterPro" id="IPR036388">
    <property type="entry name" value="WH-like_DNA-bd_sf"/>
</dbReference>
<protein>
    <recommendedName>
        <fullName evidence="7">NB-ARC domain-containing protein</fullName>
    </recommendedName>
</protein>
<dbReference type="PANTHER" id="PTHR23155">
    <property type="entry name" value="DISEASE RESISTANCE PROTEIN RP"/>
    <property type="match status" value="1"/>
</dbReference>
<dbReference type="Gramene" id="TVU26261">
    <property type="protein sequence ID" value="TVU26261"/>
    <property type="gene ID" value="EJB05_28798"/>
</dbReference>
<dbReference type="InterPro" id="IPR032675">
    <property type="entry name" value="LRR_dom_sf"/>
</dbReference>
<feature type="domain" description="Disease resistance protein winged helix" evidence="3">
    <location>
        <begin position="2"/>
        <end position="63"/>
    </location>
</feature>
<dbReference type="SUPFAM" id="SSF52058">
    <property type="entry name" value="L domain-like"/>
    <property type="match status" value="1"/>
</dbReference>
<feature type="domain" description="Disease resistance R13L4/SHOC-2-like LRR" evidence="4">
    <location>
        <begin position="87"/>
        <end position="278"/>
    </location>
</feature>
<dbReference type="AlphaFoldDB" id="A0A5J9USJ7"/>
<dbReference type="Gene3D" id="1.10.10.10">
    <property type="entry name" value="Winged helix-like DNA-binding domain superfamily/Winged helix DNA-binding domain"/>
    <property type="match status" value="1"/>
</dbReference>